<dbReference type="InParanoid" id="A0A397RSJ1"/>
<name>A0A397RSJ1_9MOLU</name>
<keyword evidence="2" id="KW-0732">Signal</keyword>
<dbReference type="RefSeq" id="WP_162849828.1">
    <property type="nucleotide sequence ID" value="NZ_QXEV01000013.1"/>
</dbReference>
<dbReference type="GO" id="GO:0030313">
    <property type="term" value="C:cell envelope"/>
    <property type="evidence" value="ECO:0007669"/>
    <property type="project" value="UniProtKB-SubCell"/>
</dbReference>
<accession>A0A397RSJ1</accession>
<keyword evidence="4" id="KW-1185">Reference proteome</keyword>
<sequence length="350" mass="39095">MRHKRKLLTAILALGFLSLTSCNINLLAKEENPVVTTSIIENTTADYTIPNPETKGDYKVSYVCNNGYTYTSITTAQNKILEPDTPTKTCATFKGWYIDKELTNLFDFSKAVHEDTILYAKWDIDLVSLVNQVSTDTIKANVRIFITNYDKTGYGPMATIRNASTALGSGVIFYEYGAYYYALTNNHVVYTTTTYQDLTLEDAYEEKYEFDIVAKDSQYDLSIIRFRKSNELTVLNLAKYGLEKNELVFAMGEPNGLSNTVSMGYSLGSKVFTPDEATIAMSNVTFSVYMSSAPIDSGSSGGALIDSNLNLVGINFASAIDQETNQFKYSYTIPENRVREFINSHLSFDI</sequence>
<dbReference type="PANTHER" id="PTHR22939">
    <property type="entry name" value="SERINE PROTEASE FAMILY S1C HTRA-RELATED"/>
    <property type="match status" value="1"/>
</dbReference>
<dbReference type="AlphaFoldDB" id="A0A397RSJ1"/>
<dbReference type="Pfam" id="PF09479">
    <property type="entry name" value="Flg_new"/>
    <property type="match status" value="1"/>
</dbReference>
<dbReference type="Proteomes" id="UP000266506">
    <property type="component" value="Unassembled WGS sequence"/>
</dbReference>
<comment type="subcellular location">
    <subcellularLocation>
        <location evidence="1">Cell envelope</location>
    </subcellularLocation>
</comment>
<protein>
    <submittedName>
        <fullName evidence="3">List-Bact-rpt repeat protein</fullName>
    </submittedName>
</protein>
<dbReference type="GO" id="GO:0006508">
    <property type="term" value="P:proteolysis"/>
    <property type="evidence" value="ECO:0007669"/>
    <property type="project" value="InterPro"/>
</dbReference>
<dbReference type="GO" id="GO:0004252">
    <property type="term" value="F:serine-type endopeptidase activity"/>
    <property type="evidence" value="ECO:0007669"/>
    <property type="project" value="InterPro"/>
</dbReference>
<dbReference type="InterPro" id="IPR013378">
    <property type="entry name" value="InlB-like_B-rpt"/>
</dbReference>
<dbReference type="InterPro" id="IPR001940">
    <property type="entry name" value="Peptidase_S1C"/>
</dbReference>
<dbReference type="Pfam" id="PF13365">
    <property type="entry name" value="Trypsin_2"/>
    <property type="match status" value="1"/>
</dbReference>
<dbReference type="InterPro" id="IPR009003">
    <property type="entry name" value="Peptidase_S1_PA"/>
</dbReference>
<evidence type="ECO:0000313" key="3">
    <source>
        <dbReference type="EMBL" id="RIA75696.1"/>
    </source>
</evidence>
<dbReference type="PRINTS" id="PR00834">
    <property type="entry name" value="PROTEASES2C"/>
</dbReference>
<dbReference type="Gene3D" id="2.60.40.4270">
    <property type="entry name" value="Listeria-Bacteroides repeat domain"/>
    <property type="match status" value="1"/>
</dbReference>
<reference evidence="3 4" key="1">
    <citation type="submission" date="2018-08" db="EMBL/GenBank/DDBJ databases">
        <title>Genomic Encyclopedia of Archaeal and Bacterial Type Strains, Phase II (KMG-II): from individual species to whole genera.</title>
        <authorList>
            <person name="Goeker M."/>
        </authorList>
    </citation>
    <scope>NUCLEOTIDE SEQUENCE [LARGE SCALE GENOMIC DNA]</scope>
    <source>
        <strain evidence="3 4">ATCC 27112</strain>
    </source>
</reference>
<comment type="caution">
    <text evidence="3">The sequence shown here is derived from an EMBL/GenBank/DDBJ whole genome shotgun (WGS) entry which is preliminary data.</text>
</comment>
<dbReference type="PANTHER" id="PTHR22939:SF129">
    <property type="entry name" value="SERINE PROTEASE HTRA2, MITOCHONDRIAL"/>
    <property type="match status" value="1"/>
</dbReference>
<dbReference type="InterPro" id="IPR042229">
    <property type="entry name" value="Listeria/Bacterioides_rpt_sf"/>
</dbReference>
<dbReference type="PROSITE" id="PS51257">
    <property type="entry name" value="PROKAR_LIPOPROTEIN"/>
    <property type="match status" value="1"/>
</dbReference>
<feature type="chain" id="PRO_5017184172" evidence="2">
    <location>
        <begin position="29"/>
        <end position="350"/>
    </location>
</feature>
<proteinExistence type="predicted"/>
<organism evidence="3 4">
    <name type="scientific">Anaeroplasma bactoclasticum</name>
    <dbReference type="NCBI Taxonomy" id="2088"/>
    <lineage>
        <taxon>Bacteria</taxon>
        <taxon>Bacillati</taxon>
        <taxon>Mycoplasmatota</taxon>
        <taxon>Mollicutes</taxon>
        <taxon>Anaeroplasmatales</taxon>
        <taxon>Anaeroplasmataceae</taxon>
        <taxon>Anaeroplasma</taxon>
    </lineage>
</organism>
<evidence type="ECO:0000256" key="2">
    <source>
        <dbReference type="SAM" id="SignalP"/>
    </source>
</evidence>
<feature type="signal peptide" evidence="2">
    <location>
        <begin position="1"/>
        <end position="28"/>
    </location>
</feature>
<dbReference type="SUPFAM" id="SSF50494">
    <property type="entry name" value="Trypsin-like serine proteases"/>
    <property type="match status" value="1"/>
</dbReference>
<dbReference type="Gene3D" id="2.40.10.120">
    <property type="match status" value="1"/>
</dbReference>
<evidence type="ECO:0000256" key="1">
    <source>
        <dbReference type="ARBA" id="ARBA00004196"/>
    </source>
</evidence>
<dbReference type="EMBL" id="QXEV01000013">
    <property type="protein sequence ID" value="RIA75696.1"/>
    <property type="molecule type" value="Genomic_DNA"/>
</dbReference>
<gene>
    <name evidence="3" type="ORF">EI71_01265</name>
</gene>
<evidence type="ECO:0000313" key="4">
    <source>
        <dbReference type="Proteomes" id="UP000266506"/>
    </source>
</evidence>